<dbReference type="InterPro" id="IPR029058">
    <property type="entry name" value="AB_hydrolase_fold"/>
</dbReference>
<accession>A0A6A7A897</accession>
<keyword evidence="4" id="KW-1185">Reference proteome</keyword>
<proteinExistence type="predicted"/>
<keyword evidence="1" id="KW-0812">Transmembrane</keyword>
<dbReference type="InterPro" id="IPR000073">
    <property type="entry name" value="AB_hydrolase_1"/>
</dbReference>
<feature type="transmembrane region" description="Helical" evidence="1">
    <location>
        <begin position="12"/>
        <end position="35"/>
    </location>
</feature>
<keyword evidence="1" id="KW-1133">Transmembrane helix</keyword>
<dbReference type="Pfam" id="PF12697">
    <property type="entry name" value="Abhydrolase_6"/>
    <property type="match status" value="1"/>
</dbReference>
<organism evidence="3 4">
    <name type="scientific">Ophiobolus disseminans</name>
    <dbReference type="NCBI Taxonomy" id="1469910"/>
    <lineage>
        <taxon>Eukaryota</taxon>
        <taxon>Fungi</taxon>
        <taxon>Dikarya</taxon>
        <taxon>Ascomycota</taxon>
        <taxon>Pezizomycotina</taxon>
        <taxon>Dothideomycetes</taxon>
        <taxon>Pleosporomycetidae</taxon>
        <taxon>Pleosporales</taxon>
        <taxon>Pleosporineae</taxon>
        <taxon>Phaeosphaeriaceae</taxon>
        <taxon>Ophiobolus</taxon>
    </lineage>
</organism>
<dbReference type="PANTHER" id="PTHR12277:SF81">
    <property type="entry name" value="PROTEIN ABHD13"/>
    <property type="match status" value="1"/>
</dbReference>
<dbReference type="OrthoDB" id="446723at2759"/>
<dbReference type="EMBL" id="MU006221">
    <property type="protein sequence ID" value="KAF2829383.1"/>
    <property type="molecule type" value="Genomic_DNA"/>
</dbReference>
<feature type="domain" description="AB hydrolase-1" evidence="2">
    <location>
        <begin position="127"/>
        <end position="268"/>
    </location>
</feature>
<name>A0A6A7A897_9PLEO</name>
<evidence type="ECO:0000256" key="1">
    <source>
        <dbReference type="SAM" id="Phobius"/>
    </source>
</evidence>
<evidence type="ECO:0000313" key="3">
    <source>
        <dbReference type="EMBL" id="KAF2829383.1"/>
    </source>
</evidence>
<reference evidence="3" key="1">
    <citation type="journal article" date="2020" name="Stud. Mycol.">
        <title>101 Dothideomycetes genomes: a test case for predicting lifestyles and emergence of pathogens.</title>
        <authorList>
            <person name="Haridas S."/>
            <person name="Albert R."/>
            <person name="Binder M."/>
            <person name="Bloem J."/>
            <person name="Labutti K."/>
            <person name="Salamov A."/>
            <person name="Andreopoulos B."/>
            <person name="Baker S."/>
            <person name="Barry K."/>
            <person name="Bills G."/>
            <person name="Bluhm B."/>
            <person name="Cannon C."/>
            <person name="Castanera R."/>
            <person name="Culley D."/>
            <person name="Daum C."/>
            <person name="Ezra D."/>
            <person name="Gonzalez J."/>
            <person name="Henrissat B."/>
            <person name="Kuo A."/>
            <person name="Liang C."/>
            <person name="Lipzen A."/>
            <person name="Lutzoni F."/>
            <person name="Magnuson J."/>
            <person name="Mondo S."/>
            <person name="Nolan M."/>
            <person name="Ohm R."/>
            <person name="Pangilinan J."/>
            <person name="Park H.-J."/>
            <person name="Ramirez L."/>
            <person name="Alfaro M."/>
            <person name="Sun H."/>
            <person name="Tritt A."/>
            <person name="Yoshinaga Y."/>
            <person name="Zwiers L.-H."/>
            <person name="Turgeon B."/>
            <person name="Goodwin S."/>
            <person name="Spatafora J."/>
            <person name="Crous P."/>
            <person name="Grigoriev I."/>
        </authorList>
    </citation>
    <scope>NUCLEOTIDE SEQUENCE</scope>
    <source>
        <strain evidence="3">CBS 113818</strain>
    </source>
</reference>
<gene>
    <name evidence="3" type="ORF">CC86DRAFT_318662</name>
</gene>
<dbReference type="Gene3D" id="3.40.50.1820">
    <property type="entry name" value="alpha/beta hydrolase"/>
    <property type="match status" value="1"/>
</dbReference>
<keyword evidence="1" id="KW-0472">Membrane</keyword>
<dbReference type="PANTHER" id="PTHR12277">
    <property type="entry name" value="ALPHA/BETA HYDROLASE DOMAIN-CONTAINING PROTEIN"/>
    <property type="match status" value="1"/>
</dbReference>
<protein>
    <submittedName>
        <fullName evidence="3">Alpha/beta-hydrolase</fullName>
    </submittedName>
</protein>
<dbReference type="Proteomes" id="UP000799424">
    <property type="component" value="Unassembled WGS sequence"/>
</dbReference>
<sequence>MLSIALAPLTTVLSGIGIASILYSASILAVLRVPWLERHAVYMHRLKLTGGKDLNHPEQFGFAHRQTTPFFIETKDGMRLHTWHVLPIGLYYKNAARLSMQARLTDEPFSGTLNFQLLKDDPEARLVIHTHGSSGAMSAYCRTDCYRSLSSIAPDKIHVLAFDYRGFGLSSGTPSEEGLMIDAQSVFRWAVEIASIAPERIVVFGQSMGSSVAIALVRELALQKVSVAGLIITASFPDVPTVLSEYRTIFGLRALGPLAKFPRLKELFSRGMCNEWPNLDRLVDIVRHSPVYHIEIFHAQDDPVVPWSLSNMFFENAVRAASDVDLDEAGFKKEKIRKLVDMEEGGWKVEWPTPRGLIRQEVPQYGVHDRIMMQPQIAMAVMRAFQNKDSNFERA</sequence>
<dbReference type="AlphaFoldDB" id="A0A6A7A897"/>
<dbReference type="GO" id="GO:0016787">
    <property type="term" value="F:hydrolase activity"/>
    <property type="evidence" value="ECO:0007669"/>
    <property type="project" value="UniProtKB-KW"/>
</dbReference>
<evidence type="ECO:0000259" key="2">
    <source>
        <dbReference type="Pfam" id="PF12697"/>
    </source>
</evidence>
<keyword evidence="3" id="KW-0378">Hydrolase</keyword>
<evidence type="ECO:0000313" key="4">
    <source>
        <dbReference type="Proteomes" id="UP000799424"/>
    </source>
</evidence>
<dbReference type="SUPFAM" id="SSF53474">
    <property type="entry name" value="alpha/beta-Hydrolases"/>
    <property type="match status" value="1"/>
</dbReference>